<reference evidence="8 9" key="1">
    <citation type="submission" date="2018-11" db="EMBL/GenBank/DDBJ databases">
        <title>Genomic Encyclopedia of Type Strains, Phase IV (KMG-IV): sequencing the most valuable type-strain genomes for metagenomic binning, comparative biology and taxonomic classification.</title>
        <authorList>
            <person name="Goeker M."/>
        </authorList>
    </citation>
    <scope>NUCLEOTIDE SEQUENCE [LARGE SCALE GENOMIC DNA]</scope>
    <source>
        <strain evidence="8 9">DSM 22027</strain>
    </source>
</reference>
<dbReference type="GO" id="GO:0006777">
    <property type="term" value="P:Mo-molybdopterin cofactor biosynthetic process"/>
    <property type="evidence" value="ECO:0007669"/>
    <property type="project" value="UniProtKB-UniRule"/>
</dbReference>
<dbReference type="Pfam" id="PF03454">
    <property type="entry name" value="MoeA_C"/>
    <property type="match status" value="1"/>
</dbReference>
<dbReference type="EMBL" id="RJVA01000013">
    <property type="protein sequence ID" value="ROQ91067.1"/>
    <property type="molecule type" value="Genomic_DNA"/>
</dbReference>
<dbReference type="InterPro" id="IPR036135">
    <property type="entry name" value="MoeA_linker/N_sf"/>
</dbReference>
<dbReference type="GO" id="GO:0061599">
    <property type="term" value="F:molybdopterin molybdotransferase activity"/>
    <property type="evidence" value="ECO:0007669"/>
    <property type="project" value="UniProtKB-UniRule"/>
</dbReference>
<organism evidence="8 9">
    <name type="scientific">Desulfosoma caldarium</name>
    <dbReference type="NCBI Taxonomy" id="610254"/>
    <lineage>
        <taxon>Bacteria</taxon>
        <taxon>Pseudomonadati</taxon>
        <taxon>Thermodesulfobacteriota</taxon>
        <taxon>Syntrophobacteria</taxon>
        <taxon>Syntrophobacterales</taxon>
        <taxon>Syntrophobacteraceae</taxon>
        <taxon>Desulfosoma</taxon>
    </lineage>
</organism>
<comment type="pathway">
    <text evidence="2 6">Cofactor biosynthesis; molybdopterin biosynthesis.</text>
</comment>
<evidence type="ECO:0000256" key="5">
    <source>
        <dbReference type="ARBA" id="ARBA00047317"/>
    </source>
</evidence>
<dbReference type="InterPro" id="IPR036425">
    <property type="entry name" value="MoaB/Mog-like_dom_sf"/>
</dbReference>
<evidence type="ECO:0000313" key="8">
    <source>
        <dbReference type="EMBL" id="ROQ91067.1"/>
    </source>
</evidence>
<dbReference type="EC" id="2.10.1.1" evidence="6"/>
<protein>
    <recommendedName>
        <fullName evidence="6">Molybdopterin molybdenumtransferase</fullName>
        <ecNumber evidence="6">2.10.1.1</ecNumber>
    </recommendedName>
</protein>
<dbReference type="RefSeq" id="WP_123290790.1">
    <property type="nucleotide sequence ID" value="NZ_RJVA01000013.1"/>
</dbReference>
<dbReference type="InterPro" id="IPR036688">
    <property type="entry name" value="MoeA_C_domain_IV_sf"/>
</dbReference>
<gene>
    <name evidence="8" type="ORF">EDC27_2344</name>
</gene>
<comment type="similarity">
    <text evidence="3 6">Belongs to the MoeA family.</text>
</comment>
<name>A0A3N1UR89_9BACT</name>
<dbReference type="Gene3D" id="2.170.190.11">
    <property type="entry name" value="Molybdopterin biosynthesis moea protein, domain 3"/>
    <property type="match status" value="1"/>
</dbReference>
<proteinExistence type="inferred from homology"/>
<accession>A0A3N1UR89</accession>
<dbReference type="SMART" id="SM00852">
    <property type="entry name" value="MoCF_biosynth"/>
    <property type="match status" value="1"/>
</dbReference>
<evidence type="ECO:0000256" key="6">
    <source>
        <dbReference type="RuleBase" id="RU365090"/>
    </source>
</evidence>
<dbReference type="InterPro" id="IPR008284">
    <property type="entry name" value="MoCF_biosynth_CS"/>
</dbReference>
<dbReference type="InterPro" id="IPR005111">
    <property type="entry name" value="MoeA_C_domain_IV"/>
</dbReference>
<comment type="cofactor">
    <cofactor evidence="6">
        <name>Mg(2+)</name>
        <dbReference type="ChEBI" id="CHEBI:18420"/>
    </cofactor>
</comment>
<dbReference type="SUPFAM" id="SSF63867">
    <property type="entry name" value="MoeA C-terminal domain-like"/>
    <property type="match status" value="1"/>
</dbReference>
<keyword evidence="6" id="KW-0460">Magnesium</keyword>
<dbReference type="Gene3D" id="3.90.105.10">
    <property type="entry name" value="Molybdopterin biosynthesis moea protein, domain 2"/>
    <property type="match status" value="1"/>
</dbReference>
<dbReference type="Gene3D" id="3.40.980.10">
    <property type="entry name" value="MoaB/Mog-like domain"/>
    <property type="match status" value="1"/>
</dbReference>
<dbReference type="SUPFAM" id="SSF53218">
    <property type="entry name" value="Molybdenum cofactor biosynthesis proteins"/>
    <property type="match status" value="1"/>
</dbReference>
<evidence type="ECO:0000259" key="7">
    <source>
        <dbReference type="SMART" id="SM00852"/>
    </source>
</evidence>
<dbReference type="InterPro" id="IPR001453">
    <property type="entry name" value="MoaB/Mog_dom"/>
</dbReference>
<dbReference type="PANTHER" id="PTHR10192:SF5">
    <property type="entry name" value="GEPHYRIN"/>
    <property type="match status" value="1"/>
</dbReference>
<dbReference type="InterPro" id="IPR005110">
    <property type="entry name" value="MoeA_linker/N"/>
</dbReference>
<dbReference type="InterPro" id="IPR038987">
    <property type="entry name" value="MoeA-like"/>
</dbReference>
<keyword evidence="6" id="KW-0479">Metal-binding</keyword>
<keyword evidence="9" id="KW-1185">Reference proteome</keyword>
<keyword evidence="4 6" id="KW-0501">Molybdenum cofactor biosynthesis</keyword>
<dbReference type="PROSITE" id="PS01078">
    <property type="entry name" value="MOCF_BIOSYNTHESIS_1"/>
    <property type="match status" value="1"/>
</dbReference>
<keyword evidence="6" id="KW-0500">Molybdenum</keyword>
<dbReference type="PANTHER" id="PTHR10192">
    <property type="entry name" value="MOLYBDOPTERIN BIOSYNTHESIS PROTEIN"/>
    <property type="match status" value="1"/>
</dbReference>
<dbReference type="Pfam" id="PF03453">
    <property type="entry name" value="MoeA_N"/>
    <property type="match status" value="1"/>
</dbReference>
<dbReference type="Pfam" id="PF00994">
    <property type="entry name" value="MoCF_biosynth"/>
    <property type="match status" value="1"/>
</dbReference>
<dbReference type="AlphaFoldDB" id="A0A3N1UR89"/>
<dbReference type="UniPathway" id="UPA00344"/>
<evidence type="ECO:0000256" key="4">
    <source>
        <dbReference type="ARBA" id="ARBA00023150"/>
    </source>
</evidence>
<dbReference type="GO" id="GO:0005829">
    <property type="term" value="C:cytosol"/>
    <property type="evidence" value="ECO:0007669"/>
    <property type="project" value="TreeGrafter"/>
</dbReference>
<comment type="catalytic activity">
    <reaction evidence="5">
        <text>adenylyl-molybdopterin + molybdate = Mo-molybdopterin + AMP + H(+)</text>
        <dbReference type="Rhea" id="RHEA:35047"/>
        <dbReference type="ChEBI" id="CHEBI:15378"/>
        <dbReference type="ChEBI" id="CHEBI:36264"/>
        <dbReference type="ChEBI" id="CHEBI:62727"/>
        <dbReference type="ChEBI" id="CHEBI:71302"/>
        <dbReference type="ChEBI" id="CHEBI:456215"/>
        <dbReference type="EC" id="2.10.1.1"/>
    </reaction>
</comment>
<dbReference type="CDD" id="cd00887">
    <property type="entry name" value="MoeA"/>
    <property type="match status" value="1"/>
</dbReference>
<evidence type="ECO:0000256" key="1">
    <source>
        <dbReference type="ARBA" id="ARBA00002901"/>
    </source>
</evidence>
<keyword evidence="6" id="KW-0808">Transferase</keyword>
<dbReference type="OrthoDB" id="9804758at2"/>
<comment type="caution">
    <text evidence="8">The sequence shown here is derived from an EMBL/GenBank/DDBJ whole genome shotgun (WGS) entry which is preliminary data.</text>
</comment>
<dbReference type="Gene3D" id="2.40.340.10">
    <property type="entry name" value="MoeA, C-terminal, domain IV"/>
    <property type="match status" value="1"/>
</dbReference>
<evidence type="ECO:0000256" key="2">
    <source>
        <dbReference type="ARBA" id="ARBA00005046"/>
    </source>
</evidence>
<sequence length="427" mass="45723">MTPPREAIALKDAASLAVRFIRPASVEWVPLPQALHRILAQDLIAPFPLPGEARSRMDGYAVRADDTKGATAKQPRTLRCLEPTLSAGTNPSVIVEPGTAYRILTGAVLPRGADAVVPDEDVQRVEKTLRILRETSPGRWVSPQGERIPRGVIAVPSGHRLTPARLAAAAALGCSIVPVAARCRVALASTGDEIQDPGTPLRSAMSYADTRYLLAALVLSAGAVPVHMGCIPDDAARIAAALDKPAGDVVITTGGTGGGNKDLIFHVWNDLGVVPVFQGVAMKPGGSVALGHRKGVLYWALPGSPWAAQVIFHELILPMLHRCYGMKEPWFPPMWARLSRSITGKGREVRAVPGRLVSRRDGLWFDPHPHESSSTLPAMVTSNSYILVPAQGGLETETLVCARRLMGTFLDSNIQDPFQTPQNHALE</sequence>
<dbReference type="GO" id="GO:0046872">
    <property type="term" value="F:metal ion binding"/>
    <property type="evidence" value="ECO:0007669"/>
    <property type="project" value="UniProtKB-UniRule"/>
</dbReference>
<comment type="function">
    <text evidence="1 6">Catalyzes the insertion of molybdate into adenylated molybdopterin with the concomitant release of AMP.</text>
</comment>
<dbReference type="Proteomes" id="UP000276223">
    <property type="component" value="Unassembled WGS sequence"/>
</dbReference>
<evidence type="ECO:0000313" key="9">
    <source>
        <dbReference type="Proteomes" id="UP000276223"/>
    </source>
</evidence>
<dbReference type="SUPFAM" id="SSF63882">
    <property type="entry name" value="MoeA N-terminal region -like"/>
    <property type="match status" value="1"/>
</dbReference>
<feature type="domain" description="MoaB/Mog" evidence="7">
    <location>
        <begin position="186"/>
        <end position="322"/>
    </location>
</feature>
<evidence type="ECO:0000256" key="3">
    <source>
        <dbReference type="ARBA" id="ARBA00010763"/>
    </source>
</evidence>